<dbReference type="SUPFAM" id="SSF117892">
    <property type="entry name" value="Band 7/SPFH domain"/>
    <property type="match status" value="1"/>
</dbReference>
<dbReference type="Gene3D" id="3.30.479.30">
    <property type="entry name" value="Band 7 domain"/>
    <property type="match status" value="1"/>
</dbReference>
<evidence type="ECO:0000256" key="7">
    <source>
        <dbReference type="SAM" id="MobiDB-lite"/>
    </source>
</evidence>
<proteinExistence type="inferred from homology"/>
<accession>A0A1I3GJN7</accession>
<keyword evidence="4 8" id="KW-1133">Transmembrane helix</keyword>
<dbReference type="Pfam" id="PF01145">
    <property type="entry name" value="Band_7"/>
    <property type="match status" value="1"/>
</dbReference>
<keyword evidence="10" id="KW-0645">Protease</keyword>
<feature type="region of interest" description="Disordered" evidence="7">
    <location>
        <begin position="294"/>
        <end position="333"/>
    </location>
</feature>
<evidence type="ECO:0000259" key="9">
    <source>
        <dbReference type="SMART" id="SM00244"/>
    </source>
</evidence>
<feature type="compositionally biased region" description="Low complexity" evidence="7">
    <location>
        <begin position="304"/>
        <end position="333"/>
    </location>
</feature>
<comment type="subcellular location">
    <subcellularLocation>
        <location evidence="1">Membrane</location>
        <topology evidence="1">Single-pass membrane protein</topology>
    </subcellularLocation>
</comment>
<feature type="domain" description="Band 7" evidence="9">
    <location>
        <begin position="20"/>
        <end position="185"/>
    </location>
</feature>
<feature type="transmembrane region" description="Helical" evidence="8">
    <location>
        <begin position="6"/>
        <end position="25"/>
    </location>
</feature>
<dbReference type="STRING" id="1114924.SAMN05216258_105201"/>
<comment type="function">
    <text evidence="6">HflC and HflK could regulate a protease.</text>
</comment>
<evidence type="ECO:0000256" key="3">
    <source>
        <dbReference type="ARBA" id="ARBA00022692"/>
    </source>
</evidence>
<keyword evidence="11" id="KW-1185">Reference proteome</keyword>
<dbReference type="SMART" id="SM00244">
    <property type="entry name" value="PHB"/>
    <property type="match status" value="1"/>
</dbReference>
<evidence type="ECO:0000313" key="11">
    <source>
        <dbReference type="Proteomes" id="UP000199377"/>
    </source>
</evidence>
<dbReference type="CDD" id="cd03405">
    <property type="entry name" value="SPFH_HflC"/>
    <property type="match status" value="1"/>
</dbReference>
<keyword evidence="5 8" id="KW-0472">Membrane</keyword>
<keyword evidence="10" id="KW-0378">Hydrolase</keyword>
<evidence type="ECO:0000256" key="4">
    <source>
        <dbReference type="ARBA" id="ARBA00022989"/>
    </source>
</evidence>
<evidence type="ECO:0000256" key="5">
    <source>
        <dbReference type="ARBA" id="ARBA00023136"/>
    </source>
</evidence>
<dbReference type="InterPro" id="IPR001107">
    <property type="entry name" value="Band_7"/>
</dbReference>
<evidence type="ECO:0000313" key="10">
    <source>
        <dbReference type="EMBL" id="SFI23689.1"/>
    </source>
</evidence>
<protein>
    <recommendedName>
        <fullName evidence="6">Protein HflC</fullName>
    </recommendedName>
</protein>
<dbReference type="PANTHER" id="PTHR42911">
    <property type="entry name" value="MODULATOR OF FTSH PROTEASE HFLC"/>
    <property type="match status" value="1"/>
</dbReference>
<dbReference type="EMBL" id="FOQH01000005">
    <property type="protein sequence ID" value="SFI23689.1"/>
    <property type="molecule type" value="Genomic_DNA"/>
</dbReference>
<name>A0A1I3GJN7_9RHOB</name>
<gene>
    <name evidence="10" type="ORF">SAMN05216258_105201</name>
</gene>
<dbReference type="RefSeq" id="WP_092860035.1">
    <property type="nucleotide sequence ID" value="NZ_FOQH01000005.1"/>
</dbReference>
<dbReference type="GO" id="GO:0008233">
    <property type="term" value="F:peptidase activity"/>
    <property type="evidence" value="ECO:0007669"/>
    <property type="project" value="UniProtKB-KW"/>
</dbReference>
<dbReference type="AlphaFoldDB" id="A0A1I3GJN7"/>
<dbReference type="Proteomes" id="UP000199377">
    <property type="component" value="Unassembled WGS sequence"/>
</dbReference>
<organism evidence="10 11">
    <name type="scientific">Albimonas pacifica</name>
    <dbReference type="NCBI Taxonomy" id="1114924"/>
    <lineage>
        <taxon>Bacteria</taxon>
        <taxon>Pseudomonadati</taxon>
        <taxon>Pseudomonadota</taxon>
        <taxon>Alphaproteobacteria</taxon>
        <taxon>Rhodobacterales</taxon>
        <taxon>Paracoccaceae</taxon>
        <taxon>Albimonas</taxon>
    </lineage>
</organism>
<dbReference type="PANTHER" id="PTHR42911:SF1">
    <property type="entry name" value="MODULATOR OF FTSH PROTEASE HFLC"/>
    <property type="match status" value="1"/>
</dbReference>
<dbReference type="InterPro" id="IPR036013">
    <property type="entry name" value="Band_7/SPFH_dom_sf"/>
</dbReference>
<sequence>MKKLPILIGVVVVAVFVLVNSIFIVDERQQALKLQFGQVVGQTEGYREPGLYFKIPLIQTVIFYEDRILPLEGGELEVTPIDDRRLVVDAFARWRITDPVRFRQAVSSEMNALPRLERILNASLREVLGSVTSDTILSDERSELMTRIRDTTRAQSQNLGVQIVDVRLRRVDLPQQNLQATFERMQAERQREAADERARGEEAAQRIRANADRQAIELVSEARRESEVIRGEADGERNRIFATAYGRDEEFFAFYRSLRAYETALQGRNSSIVLTPDSEFFRYFGEGELQRMVEETAPADAAGTEASQAPAEPAPAAAPSGEATPTTPAPAAD</sequence>
<dbReference type="InterPro" id="IPR010200">
    <property type="entry name" value="HflC"/>
</dbReference>
<dbReference type="OrthoDB" id="9812991at2"/>
<keyword evidence="3 8" id="KW-0812">Transmembrane</keyword>
<reference evidence="10 11" key="1">
    <citation type="submission" date="2016-10" db="EMBL/GenBank/DDBJ databases">
        <authorList>
            <person name="de Groot N.N."/>
        </authorList>
    </citation>
    <scope>NUCLEOTIDE SEQUENCE [LARGE SCALE GENOMIC DNA]</scope>
    <source>
        <strain evidence="10 11">CGMCC 1.11030</strain>
    </source>
</reference>
<evidence type="ECO:0000256" key="8">
    <source>
        <dbReference type="SAM" id="Phobius"/>
    </source>
</evidence>
<evidence type="ECO:0000256" key="1">
    <source>
        <dbReference type="ARBA" id="ARBA00004167"/>
    </source>
</evidence>
<dbReference type="GO" id="GO:0006508">
    <property type="term" value="P:proteolysis"/>
    <property type="evidence" value="ECO:0007669"/>
    <property type="project" value="UniProtKB-KW"/>
</dbReference>
<evidence type="ECO:0000256" key="2">
    <source>
        <dbReference type="ARBA" id="ARBA00007862"/>
    </source>
</evidence>
<dbReference type="GO" id="GO:0016020">
    <property type="term" value="C:membrane"/>
    <property type="evidence" value="ECO:0007669"/>
    <property type="project" value="UniProtKB-SubCell"/>
</dbReference>
<comment type="similarity">
    <text evidence="2 6">Belongs to the band 7/mec-2 family. HflC subfamily.</text>
</comment>
<evidence type="ECO:0000256" key="6">
    <source>
        <dbReference type="PIRNR" id="PIRNR005651"/>
    </source>
</evidence>
<dbReference type="PIRSF" id="PIRSF005651">
    <property type="entry name" value="HflC"/>
    <property type="match status" value="1"/>
</dbReference>